<dbReference type="AlphaFoldDB" id="A0A7V0Z660"/>
<dbReference type="GO" id="GO:0015930">
    <property type="term" value="F:glutamate synthase activity"/>
    <property type="evidence" value="ECO:0007669"/>
    <property type="project" value="InterPro"/>
</dbReference>
<dbReference type="PANTHER" id="PTHR43819:SF1">
    <property type="entry name" value="ARCHAEAL-TYPE GLUTAMATE SYNTHASE [NADPH]"/>
    <property type="match status" value="1"/>
</dbReference>
<evidence type="ECO:0000313" key="3">
    <source>
        <dbReference type="EMBL" id="HDY59396.1"/>
    </source>
</evidence>
<feature type="domain" description="Glutamate synthase" evidence="2">
    <location>
        <begin position="281"/>
        <end position="401"/>
    </location>
</feature>
<dbReference type="Gene3D" id="3.20.20.70">
    <property type="entry name" value="Aldolase class I"/>
    <property type="match status" value="1"/>
</dbReference>
<dbReference type="InterPro" id="IPR002932">
    <property type="entry name" value="Glu_synthdom"/>
</dbReference>
<proteinExistence type="inferred from homology"/>
<sequence>MASLSKINASAATLTKNRTEDSIVPLSGMCVTCVDGCIGMCEIGKSAYRGHEVLYPQPFGIITAASEKNYPVDYSHFNIMGSAVGTHGIEPDPDKAIFPNVNIEQRIGHDKGIKVRFPAVVPGLGSTNVAKNNWDGIAIGAAISGIIMTIGENVAAMDMESEIKNGRVVKAPDLDYRVKAYKQWQRDGYGAIVVQANVEDTRLGVQEYAIEKLGVEAVELKWGQGAKDIGGEVKIKELKKAQELRRRGYVVLPDPLDENVIKAFEKRAFSEFERHSRIGMVELESFVKRVEELRRAGAKYVFLKTGAYRPADLARAVKYASVAKIDLLTVDGAGGGTGMSPWHMMNEWGVPPVELHSLTYFYADKLAKKGEYIPAIAFAGGIAFEDQIFKALALGAPYVKLVGMARSIVCAAMVGKTIGKKIEEGEIPVFVERFGNQKEEIFVTASALRRELGKDFDKLSTGALGVYTYIERLAQGLRQLMCGNRKFSLDYITRGDIAALTREAAEISKIPYVTEVDKEEAEKILDGKMT</sequence>
<accession>A0A7V0Z660</accession>
<dbReference type="CDD" id="cd02808">
    <property type="entry name" value="GltS_FMN"/>
    <property type="match status" value="1"/>
</dbReference>
<dbReference type="GO" id="GO:0006537">
    <property type="term" value="P:glutamate biosynthetic process"/>
    <property type="evidence" value="ECO:0007669"/>
    <property type="project" value="InterPro"/>
</dbReference>
<protein>
    <submittedName>
        <fullName evidence="3">FMN-binding glutamate synthase family protein</fullName>
    </submittedName>
</protein>
<dbReference type="InterPro" id="IPR013785">
    <property type="entry name" value="Aldolase_TIM"/>
</dbReference>
<dbReference type="SUPFAM" id="SSF51395">
    <property type="entry name" value="FMN-linked oxidoreductases"/>
    <property type="match status" value="1"/>
</dbReference>
<evidence type="ECO:0000256" key="1">
    <source>
        <dbReference type="ARBA" id="ARBA00009716"/>
    </source>
</evidence>
<dbReference type="Pfam" id="PF01645">
    <property type="entry name" value="Glu_synthase"/>
    <property type="match status" value="1"/>
</dbReference>
<organism evidence="3">
    <name type="scientific">candidate division WOR-3 bacterium</name>
    <dbReference type="NCBI Taxonomy" id="2052148"/>
    <lineage>
        <taxon>Bacteria</taxon>
        <taxon>Bacteria division WOR-3</taxon>
    </lineage>
</organism>
<reference evidence="3" key="1">
    <citation type="journal article" date="2020" name="mSystems">
        <title>Genome- and Community-Level Interaction Insights into Carbon Utilization and Element Cycling Functions of Hydrothermarchaeota in Hydrothermal Sediment.</title>
        <authorList>
            <person name="Zhou Z."/>
            <person name="Liu Y."/>
            <person name="Xu W."/>
            <person name="Pan J."/>
            <person name="Luo Z.H."/>
            <person name="Li M."/>
        </authorList>
    </citation>
    <scope>NUCLEOTIDE SEQUENCE [LARGE SCALE GENOMIC DNA]</scope>
    <source>
        <strain evidence="3">SpSt-258</strain>
    </source>
</reference>
<dbReference type="EMBL" id="DSKY01000020">
    <property type="protein sequence ID" value="HDY59396.1"/>
    <property type="molecule type" value="Genomic_DNA"/>
</dbReference>
<comment type="similarity">
    <text evidence="1">Belongs to the glutamate synthase family.</text>
</comment>
<name>A0A7V0Z660_UNCW3</name>
<dbReference type="PANTHER" id="PTHR43819">
    <property type="entry name" value="ARCHAEAL-TYPE GLUTAMATE SYNTHASE [NADPH]"/>
    <property type="match status" value="1"/>
</dbReference>
<evidence type="ECO:0000259" key="2">
    <source>
        <dbReference type="Pfam" id="PF01645"/>
    </source>
</evidence>
<gene>
    <name evidence="3" type="ORF">ENP86_07590</name>
</gene>
<comment type="caution">
    <text evidence="3">The sequence shown here is derived from an EMBL/GenBank/DDBJ whole genome shotgun (WGS) entry which is preliminary data.</text>
</comment>